<feature type="region of interest" description="Disordered" evidence="1">
    <location>
        <begin position="305"/>
        <end position="325"/>
    </location>
</feature>
<keyword evidence="2" id="KW-0808">Transferase</keyword>
<dbReference type="EMBL" id="BLLF01001574">
    <property type="protein sequence ID" value="GFH20098.1"/>
    <property type="molecule type" value="Genomic_DNA"/>
</dbReference>
<protein>
    <submittedName>
        <fullName evidence="2">Protein kinase domain-containing protein</fullName>
    </submittedName>
</protein>
<accession>A0A699ZNM7</accession>
<comment type="caution">
    <text evidence="2">The sequence shown here is derived from an EMBL/GenBank/DDBJ whole genome shotgun (WGS) entry which is preliminary data.</text>
</comment>
<organism evidence="2 3">
    <name type="scientific">Haematococcus lacustris</name>
    <name type="common">Green alga</name>
    <name type="synonym">Haematococcus pluvialis</name>
    <dbReference type="NCBI Taxonomy" id="44745"/>
    <lineage>
        <taxon>Eukaryota</taxon>
        <taxon>Viridiplantae</taxon>
        <taxon>Chlorophyta</taxon>
        <taxon>core chlorophytes</taxon>
        <taxon>Chlorophyceae</taxon>
        <taxon>CS clade</taxon>
        <taxon>Chlamydomonadales</taxon>
        <taxon>Haematococcaceae</taxon>
        <taxon>Haematococcus</taxon>
    </lineage>
</organism>
<dbReference type="GO" id="GO:0016301">
    <property type="term" value="F:kinase activity"/>
    <property type="evidence" value="ECO:0007669"/>
    <property type="project" value="UniProtKB-KW"/>
</dbReference>
<dbReference type="AlphaFoldDB" id="A0A699ZNM7"/>
<gene>
    <name evidence="2" type="ORF">HaLaN_17167</name>
</gene>
<sequence length="359" mass="38243">MIPLGRALGRSGHPAAPLVCGAIFLPRSPILRRKRPCRCSVHDGDEVDAAGDESEGWAAALSREAARMRQSMDDDEFTDLSEFAEVAQNAGLLLPQQMAVELQAQVWSELGPDGGFESEDFELVQRIGRISVQAAATTSDAQSSTAVVAYIARYVACGLYARPPAALVKEYLPVAKSIALNELLLLHHLCGVPEDKHQAIMAVPSSEVPVVPLLGYFTSSPSEEAQLVGKQDRSMATLGGAAASSPVQPGWAPSGEAQAIPEQAGRRRGGVASSCAHAAAHRRAPPPGSRLLSQRRRGARLHLQRLCPDEHGRRHPQAGPGSPEAGRLWLWQVCTSTRQLGELRGGQAGRHRGLWAAAG</sequence>
<dbReference type="Proteomes" id="UP000485058">
    <property type="component" value="Unassembled WGS sequence"/>
</dbReference>
<evidence type="ECO:0000313" key="3">
    <source>
        <dbReference type="Proteomes" id="UP000485058"/>
    </source>
</evidence>
<proteinExistence type="predicted"/>
<keyword evidence="3" id="KW-1185">Reference proteome</keyword>
<name>A0A699ZNM7_HAELA</name>
<evidence type="ECO:0000256" key="1">
    <source>
        <dbReference type="SAM" id="MobiDB-lite"/>
    </source>
</evidence>
<reference evidence="2 3" key="1">
    <citation type="submission" date="2020-02" db="EMBL/GenBank/DDBJ databases">
        <title>Draft genome sequence of Haematococcus lacustris strain NIES-144.</title>
        <authorList>
            <person name="Morimoto D."/>
            <person name="Nakagawa S."/>
            <person name="Yoshida T."/>
            <person name="Sawayama S."/>
        </authorList>
    </citation>
    <scope>NUCLEOTIDE SEQUENCE [LARGE SCALE GENOMIC DNA]</scope>
    <source>
        <strain evidence="2 3">NIES-144</strain>
    </source>
</reference>
<feature type="region of interest" description="Disordered" evidence="1">
    <location>
        <begin position="237"/>
        <end position="293"/>
    </location>
</feature>
<evidence type="ECO:0000313" key="2">
    <source>
        <dbReference type="EMBL" id="GFH20098.1"/>
    </source>
</evidence>
<keyword evidence="2" id="KW-0418">Kinase</keyword>